<sequence>MHTTIDRTPRVVGTTPHAAPEHMLDIQGLRAVAVLLVIADHAGVSWLTGGFVGVDVFFVLSGYLITLLLLREVESRGGVRIGDFYARRARRILPAATLVLVATMAYAAQVASVSQVQRLRDDATWSALFAANFHFAELGTDYFAQGRAPSPFQHYWSLAVEEQFYLVWPALLAIVVLVLRRSRPRGARTVMSGLLLVVVVASLAWSVWTTSTAPGPAYYSSPGRAWELAIGALLAVQRPRLGALGPRARTWLSSAGVAAIGVSAIAYDAGSLFPGWRALLPVLGTAAVVVAGAGGSTIVNRGLGTWPLVRLGDLSYSLYLWHWPFLVLGPLHPAVPEGRTGTVVLVLLTLVASFLTFHLVENPFRRGGLFRSVRRALVLWPVALGLVLITVDQSEQWATTQLEARLAGNGIPIPELAAPAAAERHHGKPDQGPPRPTLAERMTGALRAASSAEPVPFPLVNLADPTKGSLLGEECRADPPEASTAVCPLGADRARRTMVVLGDSQAGQWLPALDRLAERSGIRVLPLIKLGCPPFDVPVVDGGGADFWQCTQFREWAHAYIERERPELVVIASEAMSPRLRPAPGLALDTTWARGVDSTLRRLKGLGARVVVVADTPDLAFDPVDCLTAPGSRLDDCVGAPHAGLEAANALTRRVALDGGAGFADVLELLCVRGRCPLVVDRTMTFWDYSHVSPMWSAALAGDFETLYRQALRELRQAS</sequence>
<keyword evidence="4" id="KW-0012">Acyltransferase</keyword>
<dbReference type="InterPro" id="IPR002656">
    <property type="entry name" value="Acyl_transf_3_dom"/>
</dbReference>
<organism evidence="4 5">
    <name type="scientific">Nocardioides astragali</name>
    <dbReference type="NCBI Taxonomy" id="1776736"/>
    <lineage>
        <taxon>Bacteria</taxon>
        <taxon>Bacillati</taxon>
        <taxon>Actinomycetota</taxon>
        <taxon>Actinomycetes</taxon>
        <taxon>Propionibacteriales</taxon>
        <taxon>Nocardioidaceae</taxon>
        <taxon>Nocardioides</taxon>
    </lineage>
</organism>
<name>A0ABW2NC52_9ACTN</name>
<feature type="transmembrane region" description="Helical" evidence="1">
    <location>
        <begin position="248"/>
        <end position="267"/>
    </location>
</feature>
<feature type="transmembrane region" description="Helical" evidence="1">
    <location>
        <begin position="343"/>
        <end position="360"/>
    </location>
</feature>
<keyword evidence="4" id="KW-0808">Transferase</keyword>
<dbReference type="GO" id="GO:0016746">
    <property type="term" value="F:acyltransferase activity"/>
    <property type="evidence" value="ECO:0007669"/>
    <property type="project" value="UniProtKB-KW"/>
</dbReference>
<evidence type="ECO:0000313" key="4">
    <source>
        <dbReference type="EMBL" id="MFC7363394.1"/>
    </source>
</evidence>
<accession>A0ABW2NC52</accession>
<feature type="transmembrane region" description="Helical" evidence="1">
    <location>
        <begin position="191"/>
        <end position="211"/>
    </location>
</feature>
<dbReference type="PANTHER" id="PTHR23028">
    <property type="entry name" value="ACETYLTRANSFERASE"/>
    <property type="match status" value="1"/>
</dbReference>
<comment type="caution">
    <text evidence="4">The sequence shown here is derived from an EMBL/GenBank/DDBJ whole genome shotgun (WGS) entry which is preliminary data.</text>
</comment>
<feature type="domain" description="Acyltransferase 3" evidence="2">
    <location>
        <begin position="25"/>
        <end position="356"/>
    </location>
</feature>
<reference evidence="5" key="1">
    <citation type="journal article" date="2019" name="Int. J. Syst. Evol. Microbiol.">
        <title>The Global Catalogue of Microorganisms (GCM) 10K type strain sequencing project: providing services to taxonomists for standard genome sequencing and annotation.</title>
        <authorList>
            <consortium name="The Broad Institute Genomics Platform"/>
            <consortium name="The Broad Institute Genome Sequencing Center for Infectious Disease"/>
            <person name="Wu L."/>
            <person name="Ma J."/>
        </authorList>
    </citation>
    <scope>NUCLEOTIDE SEQUENCE [LARGE SCALE GENOMIC DNA]</scope>
    <source>
        <strain evidence="5">FCH27</strain>
    </source>
</reference>
<dbReference type="PANTHER" id="PTHR23028:SF53">
    <property type="entry name" value="ACYL_TRANSF_3 DOMAIN-CONTAINING PROTEIN"/>
    <property type="match status" value="1"/>
</dbReference>
<evidence type="ECO:0000259" key="2">
    <source>
        <dbReference type="Pfam" id="PF01757"/>
    </source>
</evidence>
<feature type="transmembrane region" description="Helical" evidence="1">
    <location>
        <begin position="279"/>
        <end position="299"/>
    </location>
</feature>
<dbReference type="Pfam" id="PF01757">
    <property type="entry name" value="Acyl_transf_3"/>
    <property type="match status" value="1"/>
</dbReference>
<dbReference type="Pfam" id="PF19040">
    <property type="entry name" value="SGNH"/>
    <property type="match status" value="1"/>
</dbReference>
<keyword evidence="1" id="KW-0472">Membrane</keyword>
<evidence type="ECO:0000256" key="1">
    <source>
        <dbReference type="SAM" id="Phobius"/>
    </source>
</evidence>
<proteinExistence type="predicted"/>
<gene>
    <name evidence="4" type="ORF">ACFQO6_24190</name>
</gene>
<keyword evidence="1" id="KW-1133">Transmembrane helix</keyword>
<feature type="transmembrane region" description="Helical" evidence="1">
    <location>
        <begin position="91"/>
        <end position="111"/>
    </location>
</feature>
<evidence type="ECO:0000313" key="5">
    <source>
        <dbReference type="Proteomes" id="UP001596524"/>
    </source>
</evidence>
<keyword evidence="5" id="KW-1185">Reference proteome</keyword>
<feature type="transmembrane region" description="Helical" evidence="1">
    <location>
        <begin position="311"/>
        <end position="331"/>
    </location>
</feature>
<feature type="transmembrane region" description="Helical" evidence="1">
    <location>
        <begin position="46"/>
        <end position="70"/>
    </location>
</feature>
<protein>
    <submittedName>
        <fullName evidence="4">Acyltransferase family protein</fullName>
        <ecNumber evidence="4">2.3.1.-</ecNumber>
    </submittedName>
</protein>
<dbReference type="InterPro" id="IPR050879">
    <property type="entry name" value="Acyltransferase_3"/>
</dbReference>
<dbReference type="EC" id="2.3.1.-" evidence="4"/>
<dbReference type="InterPro" id="IPR043968">
    <property type="entry name" value="SGNH"/>
</dbReference>
<dbReference type="Proteomes" id="UP001596524">
    <property type="component" value="Unassembled WGS sequence"/>
</dbReference>
<evidence type="ECO:0000259" key="3">
    <source>
        <dbReference type="Pfam" id="PF19040"/>
    </source>
</evidence>
<feature type="transmembrane region" description="Helical" evidence="1">
    <location>
        <begin position="163"/>
        <end position="179"/>
    </location>
</feature>
<keyword evidence="1" id="KW-0812">Transmembrane</keyword>
<dbReference type="RefSeq" id="WP_255889263.1">
    <property type="nucleotide sequence ID" value="NZ_JAFMZM010000002.1"/>
</dbReference>
<feature type="domain" description="SGNH" evidence="3">
    <location>
        <begin position="475"/>
        <end position="705"/>
    </location>
</feature>
<dbReference type="EMBL" id="JBHTCH010000030">
    <property type="protein sequence ID" value="MFC7363394.1"/>
    <property type="molecule type" value="Genomic_DNA"/>
</dbReference>